<dbReference type="CDD" id="cd01168">
    <property type="entry name" value="adenosine_kinase"/>
    <property type="match status" value="1"/>
</dbReference>
<keyword evidence="7" id="KW-0547">Nucleotide-binding</keyword>
<dbReference type="GO" id="GO:0005634">
    <property type="term" value="C:nucleus"/>
    <property type="evidence" value="ECO:0007669"/>
    <property type="project" value="TreeGrafter"/>
</dbReference>
<evidence type="ECO:0000256" key="2">
    <source>
        <dbReference type="ARBA" id="ARBA00004801"/>
    </source>
</evidence>
<comment type="cofactor">
    <cofactor evidence="1">
        <name>Mg(2+)</name>
        <dbReference type="ChEBI" id="CHEBI:18420"/>
    </cofactor>
</comment>
<gene>
    <name evidence="13" type="ORF">RDB_LOCUS6960</name>
</gene>
<evidence type="ECO:0000256" key="5">
    <source>
        <dbReference type="ARBA" id="ARBA00022679"/>
    </source>
</evidence>
<accession>A0A8H2WNG7</accession>
<dbReference type="Gene3D" id="3.40.1190.20">
    <property type="match status" value="1"/>
</dbReference>
<keyword evidence="6" id="KW-0660">Purine salvage</keyword>
<keyword evidence="11" id="KW-1133">Transmembrane helix</keyword>
<keyword evidence="8" id="KW-0418">Kinase</keyword>
<dbReference type="Proteomes" id="UP000663841">
    <property type="component" value="Unassembled WGS sequence"/>
</dbReference>
<evidence type="ECO:0000256" key="7">
    <source>
        <dbReference type="ARBA" id="ARBA00022741"/>
    </source>
</evidence>
<protein>
    <recommendedName>
        <fullName evidence="4">adenosine kinase</fullName>
        <ecNumber evidence="4">2.7.1.20</ecNumber>
    </recommendedName>
</protein>
<dbReference type="GO" id="GO:0044209">
    <property type="term" value="P:AMP salvage"/>
    <property type="evidence" value="ECO:0007669"/>
    <property type="project" value="UniProtKB-UniPathway"/>
</dbReference>
<dbReference type="Pfam" id="PF00294">
    <property type="entry name" value="PfkB"/>
    <property type="match status" value="1"/>
</dbReference>
<evidence type="ECO:0000313" key="13">
    <source>
        <dbReference type="EMBL" id="CAE6400360.1"/>
    </source>
</evidence>
<feature type="transmembrane region" description="Helical" evidence="11">
    <location>
        <begin position="57"/>
        <end position="77"/>
    </location>
</feature>
<name>A0A8H2WNG7_9AGAM</name>
<dbReference type="GO" id="GO:0005829">
    <property type="term" value="C:cytosol"/>
    <property type="evidence" value="ECO:0007669"/>
    <property type="project" value="TreeGrafter"/>
</dbReference>
<dbReference type="PROSITE" id="PS00584">
    <property type="entry name" value="PFKB_KINASES_2"/>
    <property type="match status" value="1"/>
</dbReference>
<evidence type="ECO:0000256" key="8">
    <source>
        <dbReference type="ARBA" id="ARBA00022777"/>
    </source>
</evidence>
<keyword evidence="9" id="KW-0067">ATP-binding</keyword>
<evidence type="ECO:0000259" key="12">
    <source>
        <dbReference type="Pfam" id="PF00294"/>
    </source>
</evidence>
<evidence type="ECO:0000256" key="11">
    <source>
        <dbReference type="SAM" id="Phobius"/>
    </source>
</evidence>
<dbReference type="InterPro" id="IPR029056">
    <property type="entry name" value="Ribokinase-like"/>
</dbReference>
<dbReference type="InterPro" id="IPR001805">
    <property type="entry name" value="Adenokinase"/>
</dbReference>
<dbReference type="InterPro" id="IPR011611">
    <property type="entry name" value="PfkB_dom"/>
</dbReference>
<dbReference type="GO" id="GO:0004001">
    <property type="term" value="F:adenosine kinase activity"/>
    <property type="evidence" value="ECO:0007669"/>
    <property type="project" value="UniProtKB-EC"/>
</dbReference>
<feature type="active site" description="Proton acceptor" evidence="10">
    <location>
        <position position="648"/>
    </location>
</feature>
<sequence length="694" mass="77032">MTIFPISGAHSRMIQRRYNHSYKAATILEMNYRAKRQSELAQNLTCYQWVSICRIHFTYLLQWSFWILVAIANLWGIRLFGSSPIACTIIEAELEVLLGNHTVDFTTLELRTKDILALCESGSAIWINTPWTHLYNILEPLEGDVQPIELQPASLRCSFQKASQQSCSIQEFQTHILDRIDLQAELVERVRLGSAITVKAELKNRLSEIWTLIREEESHVDSELHKQSGVYILNREGIPDHQFNWLEAFETYLMRRHMTVNWVCTQIRANYWEATVHWLQYLTREAYWSQSEACTFLSTINSIADAYTDRLKITSSTYRSSYQTNFTSDRILDASLPTTTTRLFTLIFRMAQTYPLFCMGNPLLDMQVNNGEAMLEKYKLKANDAILAGEEHMSIYEEIVEKYKITYVAGGAAQNAARGAAYVLPPNSVVYTGCVGSDDLAEQLKNANSKEGVASAYQVKQGEKTGACAVILTGHDRSLVTTLRAAEKFNKEHLSSPEVAPLVDGAKFYYVGGFFLTHGVESALVLAKKASETGKTFALNLSAPFICQFFGAQLGQVFPYVDLLIGNESEAAAWAAANGLETATSLEVIAKTLANLSKINPSRPRTVVITSGPDATIVAKSGQGEDPKTYPVARLADNDIVDTNGAGDMFAGGLIGALVAGKSLDEAVEAGHKLGAMCVKTIGPQLQFPKVQIF</sequence>
<reference evidence="13" key="1">
    <citation type="submission" date="2021-01" db="EMBL/GenBank/DDBJ databases">
        <authorList>
            <person name="Kaushik A."/>
        </authorList>
    </citation>
    <scope>NUCLEOTIDE SEQUENCE</scope>
    <source>
        <strain evidence="13">AG3-T5</strain>
    </source>
</reference>
<dbReference type="AlphaFoldDB" id="A0A8H2WNG7"/>
<dbReference type="EC" id="2.7.1.20" evidence="4"/>
<feature type="domain" description="Carbohydrate kinase PfkB" evidence="12">
    <location>
        <begin position="375"/>
        <end position="689"/>
    </location>
</feature>
<evidence type="ECO:0000256" key="10">
    <source>
        <dbReference type="PIRSR" id="PIRSR601805-1"/>
    </source>
</evidence>
<evidence type="ECO:0000313" key="14">
    <source>
        <dbReference type="Proteomes" id="UP000663841"/>
    </source>
</evidence>
<comment type="pathway">
    <text evidence="2">Purine metabolism; AMP biosynthesis via salvage pathway; AMP from adenosine: step 1/1.</text>
</comment>
<comment type="similarity">
    <text evidence="3">Belongs to the carbohydrate kinase PfkB family.</text>
</comment>
<dbReference type="PANTHER" id="PTHR45769">
    <property type="entry name" value="ADENOSINE KINASE"/>
    <property type="match status" value="1"/>
</dbReference>
<dbReference type="Gene3D" id="3.30.1110.10">
    <property type="match status" value="1"/>
</dbReference>
<dbReference type="GO" id="GO:0006144">
    <property type="term" value="P:purine nucleobase metabolic process"/>
    <property type="evidence" value="ECO:0007669"/>
    <property type="project" value="TreeGrafter"/>
</dbReference>
<dbReference type="GO" id="GO:0005524">
    <property type="term" value="F:ATP binding"/>
    <property type="evidence" value="ECO:0007669"/>
    <property type="project" value="UniProtKB-KW"/>
</dbReference>
<comment type="caution">
    <text evidence="13">The sequence shown here is derived from an EMBL/GenBank/DDBJ whole genome shotgun (WGS) entry which is preliminary data.</text>
</comment>
<evidence type="ECO:0000256" key="6">
    <source>
        <dbReference type="ARBA" id="ARBA00022726"/>
    </source>
</evidence>
<evidence type="ECO:0000256" key="4">
    <source>
        <dbReference type="ARBA" id="ARBA00012119"/>
    </source>
</evidence>
<dbReference type="EMBL" id="CAJMWW010000017">
    <property type="protein sequence ID" value="CAE6400360.1"/>
    <property type="molecule type" value="Genomic_DNA"/>
</dbReference>
<dbReference type="SUPFAM" id="SSF53613">
    <property type="entry name" value="Ribokinase-like"/>
    <property type="match status" value="1"/>
</dbReference>
<keyword evidence="11" id="KW-0812">Transmembrane</keyword>
<dbReference type="UniPathway" id="UPA00588">
    <property type="reaction ID" value="UER00659"/>
</dbReference>
<keyword evidence="11" id="KW-0472">Membrane</keyword>
<evidence type="ECO:0000256" key="9">
    <source>
        <dbReference type="ARBA" id="ARBA00022840"/>
    </source>
</evidence>
<proteinExistence type="inferred from homology"/>
<evidence type="ECO:0000256" key="1">
    <source>
        <dbReference type="ARBA" id="ARBA00001946"/>
    </source>
</evidence>
<dbReference type="PRINTS" id="PR00989">
    <property type="entry name" value="ADENOKINASE"/>
</dbReference>
<dbReference type="PANTHER" id="PTHR45769:SF3">
    <property type="entry name" value="ADENOSINE KINASE"/>
    <property type="match status" value="1"/>
</dbReference>
<organism evidence="13 14">
    <name type="scientific">Rhizoctonia solani</name>
    <dbReference type="NCBI Taxonomy" id="456999"/>
    <lineage>
        <taxon>Eukaryota</taxon>
        <taxon>Fungi</taxon>
        <taxon>Dikarya</taxon>
        <taxon>Basidiomycota</taxon>
        <taxon>Agaricomycotina</taxon>
        <taxon>Agaricomycetes</taxon>
        <taxon>Cantharellales</taxon>
        <taxon>Ceratobasidiaceae</taxon>
        <taxon>Rhizoctonia</taxon>
    </lineage>
</organism>
<dbReference type="InterPro" id="IPR002173">
    <property type="entry name" value="Carboh/pur_kinase_PfkB_CS"/>
</dbReference>
<evidence type="ECO:0000256" key="3">
    <source>
        <dbReference type="ARBA" id="ARBA00010688"/>
    </source>
</evidence>
<dbReference type="GO" id="GO:0006166">
    <property type="term" value="P:purine ribonucleoside salvage"/>
    <property type="evidence" value="ECO:0007669"/>
    <property type="project" value="UniProtKB-KW"/>
</dbReference>
<keyword evidence="5" id="KW-0808">Transferase</keyword>